<dbReference type="InterPro" id="IPR013766">
    <property type="entry name" value="Thioredoxin_domain"/>
</dbReference>
<dbReference type="PANTHER" id="PTHR42852">
    <property type="entry name" value="THIOL:DISULFIDE INTERCHANGE PROTEIN DSBE"/>
    <property type="match status" value="1"/>
</dbReference>
<reference evidence="5 6" key="1">
    <citation type="submission" date="2018-03" db="EMBL/GenBank/DDBJ databases">
        <authorList>
            <person name="Keele B.F."/>
        </authorList>
    </citation>
    <scope>NUCLEOTIDE SEQUENCE [LARGE SCALE GENOMIC DNA]</scope>
    <source>
        <strain evidence="5 6">IB-3</strain>
    </source>
</reference>
<name>A0A2R7Z3Q9_9ACTN</name>
<protein>
    <recommendedName>
        <fullName evidence="4">Thioredoxin domain-containing protein</fullName>
    </recommendedName>
</protein>
<evidence type="ECO:0000313" key="6">
    <source>
        <dbReference type="Proteomes" id="UP000244867"/>
    </source>
</evidence>
<dbReference type="InterPro" id="IPR013740">
    <property type="entry name" value="Redoxin"/>
</dbReference>
<evidence type="ECO:0000256" key="3">
    <source>
        <dbReference type="SAM" id="MobiDB-lite"/>
    </source>
</evidence>
<gene>
    <name evidence="5" type="ORF">C7S10_03840</name>
</gene>
<dbReference type="GO" id="GO:0030313">
    <property type="term" value="C:cell envelope"/>
    <property type="evidence" value="ECO:0007669"/>
    <property type="project" value="UniProtKB-SubCell"/>
</dbReference>
<dbReference type="SUPFAM" id="SSF52833">
    <property type="entry name" value="Thioredoxin-like"/>
    <property type="match status" value="1"/>
</dbReference>
<feature type="domain" description="Thioredoxin" evidence="4">
    <location>
        <begin position="56"/>
        <end position="198"/>
    </location>
</feature>
<organism evidence="5 6">
    <name type="scientific">Nocardioides currus</name>
    <dbReference type="NCBI Taxonomy" id="2133958"/>
    <lineage>
        <taxon>Bacteria</taxon>
        <taxon>Bacillati</taxon>
        <taxon>Actinomycetota</taxon>
        <taxon>Actinomycetes</taxon>
        <taxon>Propionibacteriales</taxon>
        <taxon>Nocardioidaceae</taxon>
        <taxon>Nocardioides</taxon>
    </lineage>
</organism>
<proteinExistence type="predicted"/>
<dbReference type="CDD" id="cd02966">
    <property type="entry name" value="TlpA_like_family"/>
    <property type="match status" value="1"/>
</dbReference>
<dbReference type="PROSITE" id="PS00194">
    <property type="entry name" value="THIOREDOXIN_1"/>
    <property type="match status" value="1"/>
</dbReference>
<evidence type="ECO:0000313" key="5">
    <source>
        <dbReference type="EMBL" id="PUA83129.1"/>
    </source>
</evidence>
<evidence type="ECO:0000259" key="4">
    <source>
        <dbReference type="PROSITE" id="PS51352"/>
    </source>
</evidence>
<dbReference type="AlphaFoldDB" id="A0A2R7Z3Q9"/>
<keyword evidence="6" id="KW-1185">Reference proteome</keyword>
<dbReference type="Proteomes" id="UP000244867">
    <property type="component" value="Unassembled WGS sequence"/>
</dbReference>
<dbReference type="Pfam" id="PF08534">
    <property type="entry name" value="Redoxin"/>
    <property type="match status" value="1"/>
</dbReference>
<feature type="compositionally biased region" description="Basic and acidic residues" evidence="3">
    <location>
        <begin position="1"/>
        <end position="27"/>
    </location>
</feature>
<dbReference type="GO" id="GO:0017004">
    <property type="term" value="P:cytochrome complex assembly"/>
    <property type="evidence" value="ECO:0007669"/>
    <property type="project" value="UniProtKB-KW"/>
</dbReference>
<sequence length="201" mass="21290">MRRLPAREDLPVLRRGADRPDRGREAGQDPGAGVIRAAVVAVCAALVLAGCSDAPPEKDDRLPDLTLAGFDGAEDVDLGDFTGPAVISVWASWCGPCRKEMPVLEEFNAAYGDRVAMLGIDFQDTDAAGARALVEESGVTYPLVTDELGDINGEGGFPLLRGLPYVAFVDEDGTLTHVEAVVIDSADELVDMVDEHLGVQL</sequence>
<keyword evidence="2" id="KW-0201">Cytochrome c-type biogenesis</keyword>
<dbReference type="OrthoDB" id="9796554at2"/>
<feature type="region of interest" description="Disordered" evidence="3">
    <location>
        <begin position="1"/>
        <end position="30"/>
    </location>
</feature>
<comment type="subcellular location">
    <subcellularLocation>
        <location evidence="1">Cell envelope</location>
    </subcellularLocation>
</comment>
<dbReference type="Gene3D" id="3.40.30.10">
    <property type="entry name" value="Glutaredoxin"/>
    <property type="match status" value="1"/>
</dbReference>
<evidence type="ECO:0000256" key="2">
    <source>
        <dbReference type="ARBA" id="ARBA00022748"/>
    </source>
</evidence>
<evidence type="ECO:0000256" key="1">
    <source>
        <dbReference type="ARBA" id="ARBA00004196"/>
    </source>
</evidence>
<dbReference type="EMBL" id="PYXZ01000001">
    <property type="protein sequence ID" value="PUA83129.1"/>
    <property type="molecule type" value="Genomic_DNA"/>
</dbReference>
<dbReference type="InterPro" id="IPR036249">
    <property type="entry name" value="Thioredoxin-like_sf"/>
</dbReference>
<dbReference type="InterPro" id="IPR017937">
    <property type="entry name" value="Thioredoxin_CS"/>
</dbReference>
<dbReference type="PANTHER" id="PTHR42852:SF13">
    <property type="entry name" value="PROTEIN DIPZ"/>
    <property type="match status" value="1"/>
</dbReference>
<dbReference type="PROSITE" id="PS51352">
    <property type="entry name" value="THIOREDOXIN_2"/>
    <property type="match status" value="1"/>
</dbReference>
<dbReference type="InterPro" id="IPR050553">
    <property type="entry name" value="Thioredoxin_ResA/DsbE_sf"/>
</dbReference>
<dbReference type="GO" id="GO:0016491">
    <property type="term" value="F:oxidoreductase activity"/>
    <property type="evidence" value="ECO:0007669"/>
    <property type="project" value="InterPro"/>
</dbReference>
<accession>A0A2R7Z3Q9</accession>
<comment type="caution">
    <text evidence="5">The sequence shown here is derived from an EMBL/GenBank/DDBJ whole genome shotgun (WGS) entry which is preliminary data.</text>
</comment>